<dbReference type="AlphaFoldDB" id="U9U7K8"/>
<proteinExistence type="predicted"/>
<evidence type="ECO:0000313" key="1">
    <source>
        <dbReference type="EMBL" id="ESA16414.1"/>
    </source>
</evidence>
<accession>U9U7K8</accession>
<dbReference type="HOGENOM" id="CLU_3088396_0_0_1"/>
<name>U9U7K8_RHIID</name>
<sequence>MPKLIVLAFSLVEMKKNAETDGSSVFTCKNKKNAKTDSSGVFTSKNKCKKNA</sequence>
<organism evidence="1">
    <name type="scientific">Rhizophagus irregularis (strain DAOM 181602 / DAOM 197198 / MUCL 43194)</name>
    <name type="common">Arbuscular mycorrhizal fungus</name>
    <name type="synonym">Glomus intraradices</name>
    <dbReference type="NCBI Taxonomy" id="747089"/>
    <lineage>
        <taxon>Eukaryota</taxon>
        <taxon>Fungi</taxon>
        <taxon>Fungi incertae sedis</taxon>
        <taxon>Mucoromycota</taxon>
        <taxon>Glomeromycotina</taxon>
        <taxon>Glomeromycetes</taxon>
        <taxon>Glomerales</taxon>
        <taxon>Glomeraceae</taxon>
        <taxon>Rhizophagus</taxon>
    </lineage>
</organism>
<reference evidence="1" key="1">
    <citation type="submission" date="2013-07" db="EMBL/GenBank/DDBJ databases">
        <title>The genome of an arbuscular mycorrhizal fungus provides insights into the evolution of the oldest plant symbiosis.</title>
        <authorList>
            <consortium name="DOE Joint Genome Institute"/>
            <person name="Tisserant E."/>
            <person name="Malbreil M."/>
            <person name="Kuo A."/>
            <person name="Kohler A."/>
            <person name="Symeonidi A."/>
            <person name="Balestrini R."/>
            <person name="Charron P."/>
            <person name="Duensing N."/>
            <person name="Frei-dit-Frey N."/>
            <person name="Gianinazzi-Pearson V."/>
            <person name="Gilbert B."/>
            <person name="Handa Y."/>
            <person name="Hijri M."/>
            <person name="Kaul R."/>
            <person name="Kawaguchi M."/>
            <person name="Krajinski F."/>
            <person name="Lammers P."/>
            <person name="Lapierre D."/>
            <person name="Masclaux F.G."/>
            <person name="Murat C."/>
            <person name="Morin E."/>
            <person name="Ndikumana S."/>
            <person name="Pagni M."/>
            <person name="Petitpierre D."/>
            <person name="Requena N."/>
            <person name="Rosikiewicz P."/>
            <person name="Riley R."/>
            <person name="Saito K."/>
            <person name="San Clemente H."/>
            <person name="Shapiro H."/>
            <person name="van Tuinen D."/>
            <person name="Becard G."/>
            <person name="Bonfante P."/>
            <person name="Paszkowski U."/>
            <person name="Shachar-Hill Y."/>
            <person name="Young J.P."/>
            <person name="Sanders I.R."/>
            <person name="Henrissat B."/>
            <person name="Rensing S.A."/>
            <person name="Grigoriev I.V."/>
            <person name="Corradi N."/>
            <person name="Roux C."/>
            <person name="Martin F."/>
        </authorList>
    </citation>
    <scope>NUCLEOTIDE SEQUENCE</scope>
    <source>
        <strain evidence="1">DAOM 197198</strain>
    </source>
</reference>
<dbReference type="EMBL" id="KI281077">
    <property type="protein sequence ID" value="ESA16414.1"/>
    <property type="molecule type" value="Genomic_DNA"/>
</dbReference>
<protein>
    <submittedName>
        <fullName evidence="1">Uncharacterized protein</fullName>
    </submittedName>
</protein>
<gene>
    <name evidence="1" type="ORF">GLOINDRAFT_2500</name>
</gene>